<feature type="transmembrane region" description="Helical" evidence="1">
    <location>
        <begin position="38"/>
        <end position="55"/>
    </location>
</feature>
<dbReference type="Proteomes" id="UP000713880">
    <property type="component" value="Unassembled WGS sequence"/>
</dbReference>
<comment type="caution">
    <text evidence="2">The sequence shown here is derived from an EMBL/GenBank/DDBJ whole genome shotgun (WGS) entry which is preliminary data.</text>
</comment>
<proteinExistence type="predicted"/>
<reference evidence="2" key="2">
    <citation type="journal article" date="2021" name="Sci. Rep.">
        <title>The distribution of antibiotic resistance genes in chicken gut microbiota commensals.</title>
        <authorList>
            <person name="Juricova H."/>
            <person name="Matiasovicova J."/>
            <person name="Kubasova T."/>
            <person name="Cejkova D."/>
            <person name="Rychlik I."/>
        </authorList>
    </citation>
    <scope>NUCLEOTIDE SEQUENCE</scope>
    <source>
        <strain evidence="2">An420c</strain>
    </source>
</reference>
<keyword evidence="1" id="KW-0812">Transmembrane</keyword>
<keyword evidence="3" id="KW-1185">Reference proteome</keyword>
<feature type="transmembrane region" description="Helical" evidence="1">
    <location>
        <begin position="112"/>
        <end position="130"/>
    </location>
</feature>
<feature type="transmembrane region" description="Helical" evidence="1">
    <location>
        <begin position="6"/>
        <end position="26"/>
    </location>
</feature>
<evidence type="ECO:0000313" key="2">
    <source>
        <dbReference type="EMBL" id="MBM6825935.1"/>
    </source>
</evidence>
<accession>A0A938X1F3</accession>
<dbReference type="GO" id="GO:0030436">
    <property type="term" value="P:asexual sporulation"/>
    <property type="evidence" value="ECO:0007669"/>
    <property type="project" value="InterPro"/>
</dbReference>
<dbReference type="InterPro" id="IPR005081">
    <property type="entry name" value="SpoIIGA"/>
</dbReference>
<keyword evidence="1" id="KW-0472">Membrane</keyword>
<keyword evidence="1" id="KW-1133">Transmembrane helix</keyword>
<dbReference type="Pfam" id="PF03419">
    <property type="entry name" value="Peptidase_U4"/>
    <property type="match status" value="1"/>
</dbReference>
<dbReference type="GO" id="GO:0004190">
    <property type="term" value="F:aspartic-type endopeptidase activity"/>
    <property type="evidence" value="ECO:0007669"/>
    <property type="project" value="InterPro"/>
</dbReference>
<sequence length="263" mass="30199">MYYELYIDVFFLENFMMDALLLMLTGRMIRCQAGKGRIFFGAALGAFLTCAAVLIPVPYLLIRLILFYGGINLLMLKVCFQTGWDRTLLFAWIFLYVSGFLLGGALGMVRPYTGNLGLFFFLAFFFYLILSKIWDLLEARLQTEEYRCRVILRVKEKKLETEALIDSGNRLREPGSGCPVHIIGRKAARVLWQDVPLRSLHYISYHSVGKEGGVMPLLEADRMEIHKKKGNKTQDIIIERPVVAVCDEEKVTEEYDMILNLNI</sequence>
<organism evidence="2 3">
    <name type="scientific">Mordavella massiliensis</name>
    <dbReference type="NCBI Taxonomy" id="1871024"/>
    <lineage>
        <taxon>Bacteria</taxon>
        <taxon>Bacillati</taxon>
        <taxon>Bacillota</taxon>
        <taxon>Clostridia</taxon>
        <taxon>Eubacteriales</taxon>
        <taxon>Clostridiaceae</taxon>
        <taxon>Mordavella</taxon>
    </lineage>
</organism>
<protein>
    <submittedName>
        <fullName evidence="2">Sigma-E processing peptidase SpoIIGA</fullName>
    </submittedName>
</protein>
<feature type="transmembrane region" description="Helical" evidence="1">
    <location>
        <begin position="87"/>
        <end position="106"/>
    </location>
</feature>
<gene>
    <name evidence="2" type="ORF">H6A13_02290</name>
</gene>
<dbReference type="AlphaFoldDB" id="A0A938X1F3"/>
<reference evidence="2" key="1">
    <citation type="submission" date="2020-08" db="EMBL/GenBank/DDBJ databases">
        <authorList>
            <person name="Cejkova D."/>
            <person name="Kubasova T."/>
            <person name="Jahodarova E."/>
            <person name="Rychlik I."/>
        </authorList>
    </citation>
    <scope>NUCLEOTIDE SEQUENCE</scope>
    <source>
        <strain evidence="2">An420c</strain>
    </source>
</reference>
<name>A0A938X1F3_9CLOT</name>
<dbReference type="RefSeq" id="WP_204907998.1">
    <property type="nucleotide sequence ID" value="NZ_JACJLV010000004.1"/>
</dbReference>
<dbReference type="GO" id="GO:0006508">
    <property type="term" value="P:proteolysis"/>
    <property type="evidence" value="ECO:0007669"/>
    <property type="project" value="InterPro"/>
</dbReference>
<evidence type="ECO:0000256" key="1">
    <source>
        <dbReference type="SAM" id="Phobius"/>
    </source>
</evidence>
<evidence type="ECO:0000313" key="3">
    <source>
        <dbReference type="Proteomes" id="UP000713880"/>
    </source>
</evidence>
<dbReference type="EMBL" id="JACJLV010000004">
    <property type="protein sequence ID" value="MBM6825935.1"/>
    <property type="molecule type" value="Genomic_DNA"/>
</dbReference>
<feature type="transmembrane region" description="Helical" evidence="1">
    <location>
        <begin position="61"/>
        <end position="80"/>
    </location>
</feature>